<dbReference type="SUPFAM" id="SSF48371">
    <property type="entry name" value="ARM repeat"/>
    <property type="match status" value="1"/>
</dbReference>
<evidence type="ECO:0000256" key="2">
    <source>
        <dbReference type="ARBA" id="ARBA00004906"/>
    </source>
</evidence>
<dbReference type="InterPro" id="IPR016024">
    <property type="entry name" value="ARM-type_fold"/>
</dbReference>
<dbReference type="InterPro" id="IPR045210">
    <property type="entry name" value="RING-Ubox_PUB"/>
</dbReference>
<dbReference type="PANTHER" id="PTHR22849">
    <property type="entry name" value="WDSAM1 PROTEIN"/>
    <property type="match status" value="1"/>
</dbReference>
<accession>A0AAD4JAG8</accession>
<dbReference type="Pfam" id="PF25598">
    <property type="entry name" value="ARM_PUB"/>
    <property type="match status" value="1"/>
</dbReference>
<evidence type="ECO:0000256" key="1">
    <source>
        <dbReference type="ARBA" id="ARBA00000900"/>
    </source>
</evidence>
<dbReference type="InterPro" id="IPR013083">
    <property type="entry name" value="Znf_RING/FYVE/PHD"/>
</dbReference>
<dbReference type="EC" id="2.3.2.27" evidence="5"/>
<reference evidence="7 8" key="1">
    <citation type="journal article" date="2021" name="Nat. Commun.">
        <title>Incipient diploidization of the medicinal plant Perilla within 10,000 years.</title>
        <authorList>
            <person name="Zhang Y."/>
            <person name="Shen Q."/>
            <person name="Leng L."/>
            <person name="Zhang D."/>
            <person name="Chen S."/>
            <person name="Shi Y."/>
            <person name="Ning Z."/>
            <person name="Chen S."/>
        </authorList>
    </citation>
    <scope>NUCLEOTIDE SEQUENCE [LARGE SCALE GENOMIC DNA]</scope>
    <source>
        <strain evidence="8">cv. PC099</strain>
    </source>
</reference>
<evidence type="ECO:0000256" key="3">
    <source>
        <dbReference type="ARBA" id="ARBA00022679"/>
    </source>
</evidence>
<dbReference type="InterPro" id="IPR003613">
    <property type="entry name" value="Ubox_domain"/>
</dbReference>
<dbReference type="CDD" id="cd16664">
    <property type="entry name" value="RING-Ubox_PUB"/>
    <property type="match status" value="1"/>
</dbReference>
<dbReference type="GO" id="GO:0061630">
    <property type="term" value="F:ubiquitin protein ligase activity"/>
    <property type="evidence" value="ECO:0007669"/>
    <property type="project" value="UniProtKB-UniRule"/>
</dbReference>
<dbReference type="InterPro" id="IPR058678">
    <property type="entry name" value="ARM_PUB"/>
</dbReference>
<gene>
    <name evidence="7" type="ORF">C2S53_015586</name>
</gene>
<feature type="domain" description="U-box" evidence="6">
    <location>
        <begin position="16"/>
        <end position="94"/>
    </location>
</feature>
<dbReference type="EMBL" id="SDAM02000100">
    <property type="protein sequence ID" value="KAH6830203.1"/>
    <property type="molecule type" value="Genomic_DNA"/>
</dbReference>
<dbReference type="Gene3D" id="1.25.10.10">
    <property type="entry name" value="Leucine-rich Repeat Variant"/>
    <property type="match status" value="1"/>
</dbReference>
<comment type="function">
    <text evidence="5">Functions as an E3 ubiquitin ligase.</text>
</comment>
<dbReference type="SUPFAM" id="SSF57850">
    <property type="entry name" value="RING/U-box"/>
    <property type="match status" value="1"/>
</dbReference>
<dbReference type="AlphaFoldDB" id="A0AAD4JAG8"/>
<sequence length="420" mass="45993">MNSSSSMAAADAEEVEVPPYFLCPISLEIMKDPVTVSTGITYDRDNIEKWIFSQKNLTCPVTKQPLSDADDISLTPNITLRRLIQSWCTLHAVQRLPTPKPPVTKPDLLKLLAGAGNTTPQSQIKCLQRLRSIASQNQTNRLCMEKAGAADFLASLIVRKSEAAASSDSELLIKSSEDALSILHTLQLSESGLKSLISKPHFIGCLISFMRSTSYESRAYAVFILNSMLDVADPSHLINLTPQLFAELVQILKDQICRKATKATLKVLITTCSWGRNRVKAVGAGLVGVVMDLLLDSSDKRASEMMLMVLDLLCQCAEGRAELLQHPAGLAVVSKKILRVSHAASERAVRILHSISKFSATPAVLQEMLQIGVVAKLCLVIQVDCGVRSKERARQILKLHARAWKNSSCIPNTFISTYPS</sequence>
<dbReference type="InterPro" id="IPR011989">
    <property type="entry name" value="ARM-like"/>
</dbReference>
<organism evidence="7 8">
    <name type="scientific">Perilla frutescens var. hirtella</name>
    <name type="common">Perilla citriodora</name>
    <name type="synonym">Perilla setoyensis</name>
    <dbReference type="NCBI Taxonomy" id="608512"/>
    <lineage>
        <taxon>Eukaryota</taxon>
        <taxon>Viridiplantae</taxon>
        <taxon>Streptophyta</taxon>
        <taxon>Embryophyta</taxon>
        <taxon>Tracheophyta</taxon>
        <taxon>Spermatophyta</taxon>
        <taxon>Magnoliopsida</taxon>
        <taxon>eudicotyledons</taxon>
        <taxon>Gunneridae</taxon>
        <taxon>Pentapetalae</taxon>
        <taxon>asterids</taxon>
        <taxon>lamiids</taxon>
        <taxon>Lamiales</taxon>
        <taxon>Lamiaceae</taxon>
        <taxon>Nepetoideae</taxon>
        <taxon>Elsholtzieae</taxon>
        <taxon>Perilla</taxon>
    </lineage>
</organism>
<comment type="pathway">
    <text evidence="2 5">Protein modification; protein ubiquitination.</text>
</comment>
<dbReference type="PROSITE" id="PS51698">
    <property type="entry name" value="U_BOX"/>
    <property type="match status" value="1"/>
</dbReference>
<dbReference type="SMART" id="SM00504">
    <property type="entry name" value="Ubox"/>
    <property type="match status" value="1"/>
</dbReference>
<proteinExistence type="predicted"/>
<dbReference type="Gene3D" id="3.30.40.10">
    <property type="entry name" value="Zinc/RING finger domain, C3HC4 (zinc finger)"/>
    <property type="match status" value="1"/>
</dbReference>
<comment type="catalytic activity">
    <reaction evidence="1 5">
        <text>S-ubiquitinyl-[E2 ubiquitin-conjugating enzyme]-L-cysteine + [acceptor protein]-L-lysine = [E2 ubiquitin-conjugating enzyme]-L-cysteine + N(6)-ubiquitinyl-[acceptor protein]-L-lysine.</text>
        <dbReference type="EC" id="2.3.2.27"/>
    </reaction>
</comment>
<comment type="caution">
    <text evidence="7">The sequence shown here is derived from an EMBL/GenBank/DDBJ whole genome shotgun (WGS) entry which is preliminary data.</text>
</comment>
<evidence type="ECO:0000256" key="5">
    <source>
        <dbReference type="RuleBase" id="RU369093"/>
    </source>
</evidence>
<dbReference type="GO" id="GO:0016567">
    <property type="term" value="P:protein ubiquitination"/>
    <property type="evidence" value="ECO:0007669"/>
    <property type="project" value="UniProtKB-UniRule"/>
</dbReference>
<keyword evidence="3 5" id="KW-0808">Transferase</keyword>
<dbReference type="Pfam" id="PF04564">
    <property type="entry name" value="U-box"/>
    <property type="match status" value="1"/>
</dbReference>
<name>A0AAD4JAG8_PERFH</name>
<protein>
    <recommendedName>
        <fullName evidence="5 6">U-box domain-containing protein</fullName>
        <ecNumber evidence="5">2.3.2.27</ecNumber>
    </recommendedName>
    <alternativeName>
        <fullName evidence="5">RING-type E3 ubiquitin transferase PUB</fullName>
    </alternativeName>
</protein>
<evidence type="ECO:0000313" key="7">
    <source>
        <dbReference type="EMBL" id="KAH6830203.1"/>
    </source>
</evidence>
<evidence type="ECO:0000313" key="8">
    <source>
        <dbReference type="Proteomes" id="UP001190926"/>
    </source>
</evidence>
<dbReference type="PANTHER" id="PTHR22849:SF132">
    <property type="entry name" value="E3 UBIQUITIN-PROTEIN LIGASE PUB23"/>
    <property type="match status" value="1"/>
</dbReference>
<dbReference type="Proteomes" id="UP001190926">
    <property type="component" value="Unassembled WGS sequence"/>
</dbReference>
<keyword evidence="4 5" id="KW-0833">Ubl conjugation pathway</keyword>
<evidence type="ECO:0000259" key="6">
    <source>
        <dbReference type="PROSITE" id="PS51698"/>
    </source>
</evidence>
<keyword evidence="8" id="KW-1185">Reference proteome</keyword>
<evidence type="ECO:0000256" key="4">
    <source>
        <dbReference type="ARBA" id="ARBA00022786"/>
    </source>
</evidence>
<dbReference type="InterPro" id="IPR045185">
    <property type="entry name" value="PUB22/23/24-like"/>
</dbReference>